<reference evidence="1 2" key="1">
    <citation type="submission" date="2020-05" db="EMBL/GenBank/DDBJ databases">
        <title>FDA dAtabase for Regulatory Grade micrObial Sequences (FDA-ARGOS): Supporting development and validation of Infectious Disease Dx tests.</title>
        <authorList>
            <person name="Pederson C."/>
            <person name="Tallon L."/>
            <person name="Sadzewicz L."/>
            <person name="Zhao X."/>
            <person name="Vavikolanu K."/>
            <person name="Mehta A."/>
            <person name="Aluvathingal J."/>
            <person name="Nadendla S."/>
            <person name="Myers T."/>
            <person name="Yan Y."/>
            <person name="Sichtig H."/>
        </authorList>
    </citation>
    <scope>NUCLEOTIDE SEQUENCE [LARGE SCALE GENOMIC DNA]</scope>
    <source>
        <strain evidence="1 2">FDAARGOS_764</strain>
    </source>
</reference>
<dbReference type="EMBL" id="CP054000">
    <property type="protein sequence ID" value="QKH79219.1"/>
    <property type="molecule type" value="Genomic_DNA"/>
</dbReference>
<name>A0A7D4JCT3_FINMA</name>
<accession>A0A7D4JCT3</accession>
<protein>
    <submittedName>
        <fullName evidence="1">Nucleotide pyrophosphohydrolase</fullName>
    </submittedName>
</protein>
<dbReference type="PANTHER" id="PTHR46523:SF1">
    <property type="entry name" value="DCTP PYROPHOSPHATASE 1"/>
    <property type="match status" value="1"/>
</dbReference>
<dbReference type="GO" id="GO:0047429">
    <property type="term" value="F:nucleoside triphosphate diphosphatase activity"/>
    <property type="evidence" value="ECO:0007669"/>
    <property type="project" value="InterPro"/>
</dbReference>
<dbReference type="InterPro" id="IPR025984">
    <property type="entry name" value="DCTPP"/>
</dbReference>
<gene>
    <name evidence="1" type="ORF">FOC70_02090</name>
</gene>
<keyword evidence="1" id="KW-0378">Hydrolase</keyword>
<proteinExistence type="predicted"/>
<dbReference type="Pfam" id="PF12643">
    <property type="entry name" value="MazG-like"/>
    <property type="match status" value="1"/>
</dbReference>
<evidence type="ECO:0000313" key="1">
    <source>
        <dbReference type="EMBL" id="QKH79219.1"/>
    </source>
</evidence>
<sequence>MDKLDKLNEIIRKFRDDRCWLQFHNPKDLAISISLEAAELLENFQWSGTDLEANDKRKGIEEELADVFIYCIMLSDVIDTDIYDIINKKLEINMKKYPVDRSKGSSKKYNEFED</sequence>
<dbReference type="AlphaFoldDB" id="A0A7D4JCT3"/>
<dbReference type="GO" id="GO:0009143">
    <property type="term" value="P:nucleoside triphosphate catabolic process"/>
    <property type="evidence" value="ECO:0007669"/>
    <property type="project" value="InterPro"/>
</dbReference>
<dbReference type="Gene3D" id="1.10.287.1080">
    <property type="entry name" value="MazG-like"/>
    <property type="match status" value="1"/>
</dbReference>
<dbReference type="RefSeq" id="WP_002841766.1">
    <property type="nucleotide sequence ID" value="NZ_CP054000.1"/>
</dbReference>
<evidence type="ECO:0000313" key="2">
    <source>
        <dbReference type="Proteomes" id="UP000502899"/>
    </source>
</evidence>
<organism evidence="1 2">
    <name type="scientific">Finegoldia magna</name>
    <name type="common">Peptostreptococcus magnus</name>
    <dbReference type="NCBI Taxonomy" id="1260"/>
    <lineage>
        <taxon>Bacteria</taxon>
        <taxon>Bacillati</taxon>
        <taxon>Bacillota</taxon>
        <taxon>Tissierellia</taxon>
        <taxon>Tissierellales</taxon>
        <taxon>Peptoniphilaceae</taxon>
        <taxon>Finegoldia</taxon>
    </lineage>
</organism>
<dbReference type="InterPro" id="IPR052555">
    <property type="entry name" value="dCTP_Pyrophosphatase"/>
</dbReference>
<dbReference type="SUPFAM" id="SSF101386">
    <property type="entry name" value="all-alpha NTP pyrophosphatases"/>
    <property type="match status" value="1"/>
</dbReference>
<dbReference type="CDD" id="cd11537">
    <property type="entry name" value="NTP-PPase_RS21-C6_like"/>
    <property type="match status" value="1"/>
</dbReference>
<dbReference type="Proteomes" id="UP000502899">
    <property type="component" value="Chromosome"/>
</dbReference>
<dbReference type="PANTHER" id="PTHR46523">
    <property type="entry name" value="DCTP PYROPHOSPHATASE 1"/>
    <property type="match status" value="1"/>
</dbReference>
<dbReference type="PIRSF" id="PIRSF029826">
    <property type="entry name" value="UCP029826_pph"/>
    <property type="match status" value="1"/>
</dbReference>